<evidence type="ECO:0000313" key="3">
    <source>
        <dbReference type="EMBL" id="OGZ53133.1"/>
    </source>
</evidence>
<dbReference type="InterPro" id="IPR013691">
    <property type="entry name" value="MeTrfase_14"/>
</dbReference>
<dbReference type="Gene3D" id="3.40.50.150">
    <property type="entry name" value="Vaccinia Virus protein VP39"/>
    <property type="match status" value="1"/>
</dbReference>
<dbReference type="InterPro" id="IPR013630">
    <property type="entry name" value="Methyltransf_Zn-bd_dom_put"/>
</dbReference>
<feature type="domain" description="C-methyltransferase" evidence="2">
    <location>
        <begin position="261"/>
        <end position="424"/>
    </location>
</feature>
<feature type="domain" description="Methyltransferase putative zinc binding" evidence="1">
    <location>
        <begin position="20"/>
        <end position="82"/>
    </location>
</feature>
<dbReference type="InterPro" id="IPR029063">
    <property type="entry name" value="SAM-dependent_MTases_sf"/>
</dbReference>
<dbReference type="Gene3D" id="6.20.50.110">
    <property type="entry name" value="Methyltransferase, zinc-binding domain"/>
    <property type="match status" value="1"/>
</dbReference>
<gene>
    <name evidence="3" type="ORF">A3B25_03285</name>
</gene>
<proteinExistence type="predicted"/>
<dbReference type="STRING" id="1802126.A3B25_03285"/>
<dbReference type="Pfam" id="PF08484">
    <property type="entry name" value="Methyltransf_14"/>
    <property type="match status" value="1"/>
</dbReference>
<accession>A0A1G2GSF6</accession>
<dbReference type="Pfam" id="PF08421">
    <property type="entry name" value="Methyltransf_13"/>
    <property type="match status" value="1"/>
</dbReference>
<dbReference type="Pfam" id="PF13489">
    <property type="entry name" value="Methyltransf_23"/>
    <property type="match status" value="1"/>
</dbReference>
<dbReference type="SUPFAM" id="SSF53335">
    <property type="entry name" value="S-adenosyl-L-methionine-dependent methyltransferases"/>
    <property type="match status" value="1"/>
</dbReference>
<sequence length="433" mass="48973">MKDKITREENNADVALRNTCRVCGSSNLTSILSLGNLYVSDFVDDESDEGLRAPLDLVLCDVTNGGCGLLQLRHTVSHEAMYRNYWYRSGMNKTMTDELNGIAAKIEGLVKLHQGDYVIDIGANDGTLLRGYKTAGLNRIGYEPARNLGKYNSVGTTKIFNDFFGHEAWKKEFGSKKAKAITAIAMFYDLENPNKFVADVAQCLDPEGVFIIQMSYLPLMLSQNAFDNICHEHVEYYSLLSLENLLKRQKLEVFDVETNDVNGGSFRIYMRHAGGGRSINVPKGAVARVSRMQEEEKKMGLHQKKVHDEFVKRVQKTRDQLSNFIKSEKKKGKKIYVYGASTKGNTLLQYFGLDSSVIDAAAERNPDKWGKKTIGTNILIVSEEQARTEQPDYFLVLPWHFIEEFKLREEEFLKRGGKFIVPLPEFKVIAMGD</sequence>
<organism evidence="3 4">
    <name type="scientific">Candidatus Ryanbacteria bacterium RIFCSPLOWO2_01_FULL_48_26</name>
    <dbReference type="NCBI Taxonomy" id="1802126"/>
    <lineage>
        <taxon>Bacteria</taxon>
        <taxon>Candidatus Ryaniibacteriota</taxon>
    </lineage>
</organism>
<dbReference type="EMBL" id="MHNW01000029">
    <property type="protein sequence ID" value="OGZ53133.1"/>
    <property type="molecule type" value="Genomic_DNA"/>
</dbReference>
<dbReference type="Proteomes" id="UP000179106">
    <property type="component" value="Unassembled WGS sequence"/>
</dbReference>
<protein>
    <recommendedName>
        <fullName evidence="5">Methyltransferase</fullName>
    </recommendedName>
</protein>
<comment type="caution">
    <text evidence="3">The sequence shown here is derived from an EMBL/GenBank/DDBJ whole genome shotgun (WGS) entry which is preliminary data.</text>
</comment>
<name>A0A1G2GSF6_9BACT</name>
<evidence type="ECO:0000313" key="4">
    <source>
        <dbReference type="Proteomes" id="UP000179106"/>
    </source>
</evidence>
<evidence type="ECO:0000259" key="2">
    <source>
        <dbReference type="Pfam" id="PF08484"/>
    </source>
</evidence>
<dbReference type="InterPro" id="IPR038576">
    <property type="entry name" value="Methyltransf_Zn-bd_dom_put_sf"/>
</dbReference>
<dbReference type="Gene3D" id="3.40.50.720">
    <property type="entry name" value="NAD(P)-binding Rossmann-like Domain"/>
    <property type="match status" value="1"/>
</dbReference>
<evidence type="ECO:0008006" key="5">
    <source>
        <dbReference type="Google" id="ProtNLM"/>
    </source>
</evidence>
<evidence type="ECO:0000259" key="1">
    <source>
        <dbReference type="Pfam" id="PF08421"/>
    </source>
</evidence>
<dbReference type="AlphaFoldDB" id="A0A1G2GSF6"/>
<reference evidence="3 4" key="1">
    <citation type="journal article" date="2016" name="Nat. Commun.">
        <title>Thousands of microbial genomes shed light on interconnected biogeochemical processes in an aquifer system.</title>
        <authorList>
            <person name="Anantharaman K."/>
            <person name="Brown C.T."/>
            <person name="Hug L.A."/>
            <person name="Sharon I."/>
            <person name="Castelle C.J."/>
            <person name="Probst A.J."/>
            <person name="Thomas B.C."/>
            <person name="Singh A."/>
            <person name="Wilkins M.J."/>
            <person name="Karaoz U."/>
            <person name="Brodie E.L."/>
            <person name="Williams K.H."/>
            <person name="Hubbard S.S."/>
            <person name="Banfield J.F."/>
        </authorList>
    </citation>
    <scope>NUCLEOTIDE SEQUENCE [LARGE SCALE GENOMIC DNA]</scope>
</reference>